<sequence length="297" mass="33379">MSGQVSKQESDRIFAVLRAQNDNKTCFDRGARNGPTWSSVTYAVYIYSASATAPAPPSTATCASFTSITFVRRPLHQPTSINSWLLVRPTVAHRKGRRERAPPRRLPQPVLSIPSPKPPCSSAAGQPLLRRRHLLLRRLQQATNHDDLRLQGFLDFLSGEDENETDMIMRKALLFKLRFVTLVLSSSLRTVRWGCKGGQSSRSDRRASLQAAKQSLPLPRVAAPLFLAFMASVPRPRWRRRQSGGFSGLYRRLHTYPSQSPAFPRVQPPHHQGFRVFNASGRGYLDNVKAQVENVQQ</sequence>
<evidence type="ECO:0000313" key="2">
    <source>
        <dbReference type="EMBL" id="KAK6992576.1"/>
    </source>
</evidence>
<dbReference type="EMBL" id="JAWWNJ010000109">
    <property type="protein sequence ID" value="KAK6992576.1"/>
    <property type="molecule type" value="Genomic_DNA"/>
</dbReference>
<organism evidence="2 3">
    <name type="scientific">Favolaschia claudopus</name>
    <dbReference type="NCBI Taxonomy" id="2862362"/>
    <lineage>
        <taxon>Eukaryota</taxon>
        <taxon>Fungi</taxon>
        <taxon>Dikarya</taxon>
        <taxon>Basidiomycota</taxon>
        <taxon>Agaricomycotina</taxon>
        <taxon>Agaricomycetes</taxon>
        <taxon>Agaricomycetidae</taxon>
        <taxon>Agaricales</taxon>
        <taxon>Marasmiineae</taxon>
        <taxon>Mycenaceae</taxon>
        <taxon>Favolaschia</taxon>
    </lineage>
</organism>
<name>A0AAV9ZUY1_9AGAR</name>
<dbReference type="AlphaFoldDB" id="A0AAV9ZUY1"/>
<dbReference type="Proteomes" id="UP001362999">
    <property type="component" value="Unassembled WGS sequence"/>
</dbReference>
<feature type="region of interest" description="Disordered" evidence="1">
    <location>
        <begin position="94"/>
        <end position="124"/>
    </location>
</feature>
<proteinExistence type="predicted"/>
<reference evidence="2 3" key="1">
    <citation type="journal article" date="2024" name="J Genomics">
        <title>Draft genome sequencing and assembly of Favolaschia claudopus CIRM-BRFM 2984 isolated from oak limbs.</title>
        <authorList>
            <person name="Navarro D."/>
            <person name="Drula E."/>
            <person name="Chaduli D."/>
            <person name="Cazenave R."/>
            <person name="Ahrendt S."/>
            <person name="Wang J."/>
            <person name="Lipzen A."/>
            <person name="Daum C."/>
            <person name="Barry K."/>
            <person name="Grigoriev I.V."/>
            <person name="Favel A."/>
            <person name="Rosso M.N."/>
            <person name="Martin F."/>
        </authorList>
    </citation>
    <scope>NUCLEOTIDE SEQUENCE [LARGE SCALE GENOMIC DNA]</scope>
    <source>
        <strain evidence="2 3">CIRM-BRFM 2984</strain>
    </source>
</reference>
<dbReference type="Gene3D" id="1.10.220.150">
    <property type="entry name" value="Arf GTPase activating protein"/>
    <property type="match status" value="1"/>
</dbReference>
<keyword evidence="3" id="KW-1185">Reference proteome</keyword>
<comment type="caution">
    <text evidence="2">The sequence shown here is derived from an EMBL/GenBank/DDBJ whole genome shotgun (WGS) entry which is preliminary data.</text>
</comment>
<evidence type="ECO:0000313" key="3">
    <source>
        <dbReference type="Proteomes" id="UP001362999"/>
    </source>
</evidence>
<dbReference type="InterPro" id="IPR038508">
    <property type="entry name" value="ArfGAP_dom_sf"/>
</dbReference>
<gene>
    <name evidence="2" type="ORF">R3P38DRAFT_3225745</name>
</gene>
<protein>
    <submittedName>
        <fullName evidence="2">Uncharacterized protein</fullName>
    </submittedName>
</protein>
<evidence type="ECO:0000256" key="1">
    <source>
        <dbReference type="SAM" id="MobiDB-lite"/>
    </source>
</evidence>
<accession>A0AAV9ZUY1</accession>